<dbReference type="RefSeq" id="WP_065133238.1">
    <property type="nucleotide sequence ID" value="NZ_MAEM01000162.1"/>
</dbReference>
<dbReference type="EMBL" id="MAEM01000162">
    <property type="protein sequence ID" value="OBS02593.1"/>
    <property type="molecule type" value="Genomic_DNA"/>
</dbReference>
<dbReference type="InterPro" id="IPR029021">
    <property type="entry name" value="Prot-tyrosine_phosphatase-like"/>
</dbReference>
<dbReference type="InterPro" id="IPR016130">
    <property type="entry name" value="Tyr_Pase_AS"/>
</dbReference>
<comment type="caution">
    <text evidence="3">The sequence shown here is derived from an EMBL/GenBank/DDBJ whole genome shotgun (WGS) entry which is preliminary data.</text>
</comment>
<reference evidence="3 4" key="1">
    <citation type="submission" date="2016-06" db="EMBL/GenBank/DDBJ databases">
        <authorList>
            <person name="Kjaerup R.B."/>
            <person name="Dalgaard T.S."/>
            <person name="Juul-Madsen H.R."/>
        </authorList>
    </citation>
    <scope>NUCLEOTIDE SEQUENCE [LARGE SCALE GENOMIC DNA]</scope>
    <source>
        <strain evidence="3 4">1245752.6</strain>
    </source>
</reference>
<dbReference type="SUPFAM" id="SSF52799">
    <property type="entry name" value="(Phosphotyrosine protein) phosphatases II"/>
    <property type="match status" value="1"/>
</dbReference>
<name>A0A1A6BJT3_MYCGO</name>
<gene>
    <name evidence="3" type="ORF">A9W98_14050</name>
</gene>
<protein>
    <recommendedName>
        <fullName evidence="2">Tyrosine specific protein phosphatases domain-containing protein</fullName>
    </recommendedName>
</protein>
<dbReference type="AlphaFoldDB" id="A0A1A6BJT3"/>
<keyword evidence="1" id="KW-0378">Hydrolase</keyword>
<evidence type="ECO:0000259" key="2">
    <source>
        <dbReference type="PROSITE" id="PS50056"/>
    </source>
</evidence>
<dbReference type="Proteomes" id="UP000093757">
    <property type="component" value="Unassembled WGS sequence"/>
</dbReference>
<dbReference type="PROSITE" id="PS00383">
    <property type="entry name" value="TYR_PHOSPHATASE_1"/>
    <property type="match status" value="1"/>
</dbReference>
<evidence type="ECO:0000256" key="1">
    <source>
        <dbReference type="ARBA" id="ARBA00022801"/>
    </source>
</evidence>
<dbReference type="Gene3D" id="3.90.190.10">
    <property type="entry name" value="Protein tyrosine phosphatase superfamily"/>
    <property type="match status" value="1"/>
</dbReference>
<evidence type="ECO:0000313" key="3">
    <source>
        <dbReference type="EMBL" id="OBS02593.1"/>
    </source>
</evidence>
<feature type="domain" description="Tyrosine specific protein phosphatases" evidence="2">
    <location>
        <begin position="26"/>
        <end position="79"/>
    </location>
</feature>
<sequence length="131" mass="15248">MTWPHEEIFHRYPIPDNHVIDDAGYDDILARLRSELNSGRTVYLHCWGGRGRTSTVVGCWLIEQGLDYDATIARLKELRCNTRNSHVSVPESRSQHEVLRRRANLFRRKMQPASEIRATDVPNDVRIPTIR</sequence>
<dbReference type="InterPro" id="IPR050561">
    <property type="entry name" value="PTP"/>
</dbReference>
<accession>A0A1A6BJT3</accession>
<dbReference type="PANTHER" id="PTHR23339">
    <property type="entry name" value="TYROSINE SPECIFIC PROTEIN PHOSPHATASE AND DUAL SPECIFICITY PROTEIN PHOSPHATASE"/>
    <property type="match status" value="1"/>
</dbReference>
<organism evidence="3 4">
    <name type="scientific">Mycobacterium gordonae</name>
    <dbReference type="NCBI Taxonomy" id="1778"/>
    <lineage>
        <taxon>Bacteria</taxon>
        <taxon>Bacillati</taxon>
        <taxon>Actinomycetota</taxon>
        <taxon>Actinomycetes</taxon>
        <taxon>Mycobacteriales</taxon>
        <taxon>Mycobacteriaceae</taxon>
        <taxon>Mycobacterium</taxon>
    </lineage>
</organism>
<dbReference type="InterPro" id="IPR057023">
    <property type="entry name" value="PTP-SAK"/>
</dbReference>
<dbReference type="GO" id="GO:0016791">
    <property type="term" value="F:phosphatase activity"/>
    <property type="evidence" value="ECO:0007669"/>
    <property type="project" value="UniProtKB-ARBA"/>
</dbReference>
<dbReference type="PROSITE" id="PS50056">
    <property type="entry name" value="TYR_PHOSPHATASE_2"/>
    <property type="match status" value="1"/>
</dbReference>
<dbReference type="Pfam" id="PF22784">
    <property type="entry name" value="PTP-SAK"/>
    <property type="match status" value="1"/>
</dbReference>
<dbReference type="InterPro" id="IPR000387">
    <property type="entry name" value="Tyr_Pase_dom"/>
</dbReference>
<evidence type="ECO:0000313" key="4">
    <source>
        <dbReference type="Proteomes" id="UP000093757"/>
    </source>
</evidence>
<proteinExistence type="predicted"/>